<dbReference type="EMBL" id="QGDH01000118">
    <property type="protein sequence ID" value="RAR06260.1"/>
    <property type="molecule type" value="Genomic_DNA"/>
</dbReference>
<dbReference type="AlphaFoldDB" id="A0A364MXB0"/>
<feature type="compositionally biased region" description="Pro residues" evidence="1">
    <location>
        <begin position="47"/>
        <end position="56"/>
    </location>
</feature>
<sequence length="231" mass="25176">MAAMFRDFSFDPASPPAYADYEAERAAMNVSPTSTATESTAQQLNRPPTPPPPPPCTMGDLAVQLNQQTLRIDTSCISYPSGPLTPGSDNEEGASPTDTTQQERPTYSRIAASVLRMQRQQNARMQCNSSHVRDISKLVKMIEEEKQCTVSESSSRTCSTSSASTCSSSGPSGDDEGVDMDYDIPAQGIETLVATPVWRATDRRETCIRVTKPVRMRKRSKESGVGKRRSS</sequence>
<feature type="region of interest" description="Disordered" evidence="1">
    <location>
        <begin position="211"/>
        <end position="231"/>
    </location>
</feature>
<evidence type="ECO:0000313" key="2">
    <source>
        <dbReference type="EMBL" id="RAR06260.1"/>
    </source>
</evidence>
<name>A0A364MXB0_STELY</name>
<evidence type="ECO:0000313" key="3">
    <source>
        <dbReference type="Proteomes" id="UP000249619"/>
    </source>
</evidence>
<comment type="caution">
    <text evidence="2">The sequence shown here is derived from an EMBL/GenBank/DDBJ whole genome shotgun (WGS) entry which is preliminary data.</text>
</comment>
<reference evidence="3" key="1">
    <citation type="submission" date="2018-05" db="EMBL/GenBank/DDBJ databases">
        <title>Draft genome sequence of Stemphylium lycopersici strain CIDEFI 213.</title>
        <authorList>
            <person name="Medina R."/>
            <person name="Franco M.E.E."/>
            <person name="Lucentini C.G."/>
            <person name="Saparrat M.C.N."/>
            <person name="Balatti P.A."/>
        </authorList>
    </citation>
    <scope>NUCLEOTIDE SEQUENCE [LARGE SCALE GENOMIC DNA]</scope>
    <source>
        <strain evidence="3">CIDEFI 213</strain>
    </source>
</reference>
<feature type="compositionally biased region" description="Low complexity" evidence="1">
    <location>
        <begin position="150"/>
        <end position="172"/>
    </location>
</feature>
<proteinExistence type="predicted"/>
<feature type="region of interest" description="Disordered" evidence="1">
    <location>
        <begin position="150"/>
        <end position="181"/>
    </location>
</feature>
<protein>
    <submittedName>
        <fullName evidence="2">Uncharacterized protein</fullName>
    </submittedName>
</protein>
<keyword evidence="3" id="KW-1185">Reference proteome</keyword>
<dbReference type="Proteomes" id="UP000249619">
    <property type="component" value="Unassembled WGS sequence"/>
</dbReference>
<gene>
    <name evidence="2" type="ORF">DDE83_007015</name>
</gene>
<evidence type="ECO:0000256" key="1">
    <source>
        <dbReference type="SAM" id="MobiDB-lite"/>
    </source>
</evidence>
<feature type="compositionally biased region" description="Basic residues" evidence="1">
    <location>
        <begin position="212"/>
        <end position="231"/>
    </location>
</feature>
<organism evidence="2 3">
    <name type="scientific">Stemphylium lycopersici</name>
    <name type="common">Tomato gray leaf spot disease fungus</name>
    <name type="synonym">Thyrospora lycopersici</name>
    <dbReference type="NCBI Taxonomy" id="183478"/>
    <lineage>
        <taxon>Eukaryota</taxon>
        <taxon>Fungi</taxon>
        <taxon>Dikarya</taxon>
        <taxon>Ascomycota</taxon>
        <taxon>Pezizomycotina</taxon>
        <taxon>Dothideomycetes</taxon>
        <taxon>Pleosporomycetidae</taxon>
        <taxon>Pleosporales</taxon>
        <taxon>Pleosporineae</taxon>
        <taxon>Pleosporaceae</taxon>
        <taxon>Stemphylium</taxon>
    </lineage>
</organism>
<feature type="compositionally biased region" description="Polar residues" evidence="1">
    <location>
        <begin position="30"/>
        <end position="46"/>
    </location>
</feature>
<feature type="region of interest" description="Disordered" evidence="1">
    <location>
        <begin position="76"/>
        <end position="104"/>
    </location>
</feature>
<accession>A0A364MXB0</accession>
<feature type="region of interest" description="Disordered" evidence="1">
    <location>
        <begin position="29"/>
        <end position="57"/>
    </location>
</feature>